<dbReference type="InterPro" id="IPR032693">
    <property type="entry name" value="YtkA-like_dom"/>
</dbReference>
<protein>
    <recommendedName>
        <fullName evidence="3">YtkA-like domain-containing protein</fullName>
    </recommendedName>
</protein>
<dbReference type="Pfam" id="PF13115">
    <property type="entry name" value="YtkA"/>
    <property type="match status" value="1"/>
</dbReference>
<evidence type="ECO:0000313" key="4">
    <source>
        <dbReference type="EMBL" id="OMI26617.1"/>
    </source>
</evidence>
<proteinExistence type="predicted"/>
<accession>A0ABX3I3R3</accession>
<dbReference type="PROSITE" id="PS51257">
    <property type="entry name" value="PROKAR_LIPOPROTEIN"/>
    <property type="match status" value="1"/>
</dbReference>
<evidence type="ECO:0000256" key="1">
    <source>
        <dbReference type="SAM" id="MobiDB-lite"/>
    </source>
</evidence>
<dbReference type="RefSeq" id="WP_076792379.1">
    <property type="nucleotide sequence ID" value="NZ_JAKYKF010000001.1"/>
</dbReference>
<reference evidence="4 5" key="1">
    <citation type="submission" date="2016-12" db="EMBL/GenBank/DDBJ databases">
        <title>Bacillus phylogenomics.</title>
        <authorList>
            <person name="Dunlap C."/>
        </authorList>
    </citation>
    <scope>NUCLEOTIDE SEQUENCE [LARGE SCALE GENOMIC DNA]</scope>
    <source>
        <strain evidence="4 5">NRRL B-41327</strain>
    </source>
</reference>
<evidence type="ECO:0000256" key="2">
    <source>
        <dbReference type="SAM" id="SignalP"/>
    </source>
</evidence>
<sequence length="158" mass="17451">MYNRFAAVMGLLMLFLLLSACSAVQSKFHHEEGPPKVISTEFLLSKKIDPHRTTTLKIKLTRGNAGLENADGTVFYISKAAGGERIKEITAKHEGKGIYSADTMFPEHGVYDIQVHAEADGMRVMPVKRVIVGDVSHEELQSVDGHKKEESGDGEHHH</sequence>
<keyword evidence="5" id="KW-1185">Reference proteome</keyword>
<feature type="domain" description="YtkA-like" evidence="3">
    <location>
        <begin position="53"/>
        <end position="116"/>
    </location>
</feature>
<gene>
    <name evidence="4" type="ORF">BTA31_13485</name>
</gene>
<feature type="region of interest" description="Disordered" evidence="1">
    <location>
        <begin position="136"/>
        <end position="158"/>
    </location>
</feature>
<organism evidence="4 5">
    <name type="scientific">Bacillus haynesii</name>
    <dbReference type="NCBI Taxonomy" id="1925021"/>
    <lineage>
        <taxon>Bacteria</taxon>
        <taxon>Bacillati</taxon>
        <taxon>Bacillota</taxon>
        <taxon>Bacilli</taxon>
        <taxon>Bacillales</taxon>
        <taxon>Bacillaceae</taxon>
        <taxon>Bacillus</taxon>
    </lineage>
</organism>
<feature type="signal peptide" evidence="2">
    <location>
        <begin position="1"/>
        <end position="22"/>
    </location>
</feature>
<evidence type="ECO:0000259" key="3">
    <source>
        <dbReference type="Pfam" id="PF13115"/>
    </source>
</evidence>
<evidence type="ECO:0000313" key="5">
    <source>
        <dbReference type="Proteomes" id="UP000187046"/>
    </source>
</evidence>
<name>A0ABX3I3R3_9BACI</name>
<dbReference type="EMBL" id="MRBL01000016">
    <property type="protein sequence ID" value="OMI26617.1"/>
    <property type="molecule type" value="Genomic_DNA"/>
</dbReference>
<feature type="chain" id="PRO_5045579499" description="YtkA-like domain-containing protein" evidence="2">
    <location>
        <begin position="23"/>
        <end position="158"/>
    </location>
</feature>
<dbReference type="Proteomes" id="UP000187046">
    <property type="component" value="Unassembled WGS sequence"/>
</dbReference>
<comment type="caution">
    <text evidence="4">The sequence shown here is derived from an EMBL/GenBank/DDBJ whole genome shotgun (WGS) entry which is preliminary data.</text>
</comment>
<keyword evidence="2" id="KW-0732">Signal</keyword>